<accession>J3L3R3</accession>
<keyword evidence="3" id="KW-1185">Reference proteome</keyword>
<reference evidence="2" key="1">
    <citation type="journal article" date="2013" name="Nat. Commun.">
        <title>Whole-genome sequencing of Oryza brachyantha reveals mechanisms underlying Oryza genome evolution.</title>
        <authorList>
            <person name="Chen J."/>
            <person name="Huang Q."/>
            <person name="Gao D."/>
            <person name="Wang J."/>
            <person name="Lang Y."/>
            <person name="Liu T."/>
            <person name="Li B."/>
            <person name="Bai Z."/>
            <person name="Luis Goicoechea J."/>
            <person name="Liang C."/>
            <person name="Chen C."/>
            <person name="Zhang W."/>
            <person name="Sun S."/>
            <person name="Liao Y."/>
            <person name="Zhang X."/>
            <person name="Yang L."/>
            <person name="Song C."/>
            <person name="Wang M."/>
            <person name="Shi J."/>
            <person name="Liu G."/>
            <person name="Liu J."/>
            <person name="Zhou H."/>
            <person name="Zhou W."/>
            <person name="Yu Q."/>
            <person name="An N."/>
            <person name="Chen Y."/>
            <person name="Cai Q."/>
            <person name="Wang B."/>
            <person name="Liu B."/>
            <person name="Min J."/>
            <person name="Huang Y."/>
            <person name="Wu H."/>
            <person name="Li Z."/>
            <person name="Zhang Y."/>
            <person name="Yin Y."/>
            <person name="Song W."/>
            <person name="Jiang J."/>
            <person name="Jackson S.A."/>
            <person name="Wing R.A."/>
            <person name="Wang J."/>
            <person name="Chen M."/>
        </authorList>
    </citation>
    <scope>NUCLEOTIDE SEQUENCE [LARGE SCALE GENOMIC DNA]</scope>
    <source>
        <strain evidence="2">cv. IRGC 101232</strain>
    </source>
</reference>
<sequence>MNYRPPPRPEELQPREKDSTAIHKTSGDCMRPQRSRMRVKEGAAAPVAVAGGEQLWLRGAHGHVSGSVRCSPLPMPHPSE</sequence>
<dbReference type="AlphaFoldDB" id="J3L3R3"/>
<protein>
    <submittedName>
        <fullName evidence="2">Uncharacterized protein</fullName>
    </submittedName>
</protein>
<name>J3L3R3_ORYBR</name>
<dbReference type="Proteomes" id="UP000006038">
    <property type="component" value="Chromosome 1"/>
</dbReference>
<reference evidence="2" key="2">
    <citation type="submission" date="2013-04" db="UniProtKB">
        <authorList>
            <consortium name="EnsemblPlants"/>
        </authorList>
    </citation>
    <scope>IDENTIFICATION</scope>
</reference>
<proteinExistence type="predicted"/>
<evidence type="ECO:0000313" key="2">
    <source>
        <dbReference type="EnsemblPlants" id="OB01G38690.1"/>
    </source>
</evidence>
<evidence type="ECO:0000256" key="1">
    <source>
        <dbReference type="SAM" id="MobiDB-lite"/>
    </source>
</evidence>
<organism evidence="2">
    <name type="scientific">Oryza brachyantha</name>
    <name type="common">malo sina</name>
    <dbReference type="NCBI Taxonomy" id="4533"/>
    <lineage>
        <taxon>Eukaryota</taxon>
        <taxon>Viridiplantae</taxon>
        <taxon>Streptophyta</taxon>
        <taxon>Embryophyta</taxon>
        <taxon>Tracheophyta</taxon>
        <taxon>Spermatophyta</taxon>
        <taxon>Magnoliopsida</taxon>
        <taxon>Liliopsida</taxon>
        <taxon>Poales</taxon>
        <taxon>Poaceae</taxon>
        <taxon>BOP clade</taxon>
        <taxon>Oryzoideae</taxon>
        <taxon>Oryzeae</taxon>
        <taxon>Oryzinae</taxon>
        <taxon>Oryza</taxon>
    </lineage>
</organism>
<evidence type="ECO:0000313" key="3">
    <source>
        <dbReference type="Proteomes" id="UP000006038"/>
    </source>
</evidence>
<feature type="region of interest" description="Disordered" evidence="1">
    <location>
        <begin position="1"/>
        <end position="34"/>
    </location>
</feature>
<dbReference type="HOGENOM" id="CLU_2593595_0_0_1"/>
<feature type="compositionally biased region" description="Basic and acidic residues" evidence="1">
    <location>
        <begin position="7"/>
        <end position="21"/>
    </location>
</feature>
<dbReference type="EnsemblPlants" id="OB01G38690.1">
    <property type="protein sequence ID" value="OB01G38690.1"/>
    <property type="gene ID" value="OB01G38690"/>
</dbReference>
<dbReference type="Gramene" id="OB01G38690.1">
    <property type="protein sequence ID" value="OB01G38690.1"/>
    <property type="gene ID" value="OB01G38690"/>
</dbReference>